<dbReference type="EMBL" id="VJMI01000811">
    <property type="protein sequence ID" value="KAF0775895.1"/>
    <property type="molecule type" value="Genomic_DNA"/>
</dbReference>
<accession>A0A6A5AZ54</accession>
<protein>
    <submittedName>
        <fullName evidence="1">Uncharacterized protein</fullName>
    </submittedName>
</protein>
<sequence>MARKWTSDCEAERVLRQLFEDGTVSSGSSPGFVRALAPDIFNQFSDAVFNIHLRKAKMAFKMKKTVKRGKTTREIVPFGDGDGVIPQLGQKRVASSAPDTNHSNDDQRNLENPGYLVCHYFDYESEQTFVGLAVCLMWGVKSCTIDVLPEDSTTAVISYHWPPGLTKIKSKFTSELENTATKAKTYAKIQAFAFAMQNHRQNQQTSPMSTQLVDLPLPVIPHSFEFNVGVDTIDEDVIIVELKVQGNSSSHGNISLQK</sequence>
<reference evidence="1 2" key="1">
    <citation type="submission" date="2019-06" db="EMBL/GenBank/DDBJ databases">
        <title>Genomics analysis of Aphanomyces spp. identifies a new class of oomycete effector associated with host adaptation.</title>
        <authorList>
            <person name="Gaulin E."/>
        </authorList>
    </citation>
    <scope>NUCLEOTIDE SEQUENCE [LARGE SCALE GENOMIC DNA]</scope>
    <source>
        <strain evidence="1 2">E</strain>
    </source>
</reference>
<organism evidence="1 2">
    <name type="scientific">Aphanomyces astaci</name>
    <name type="common">Crayfish plague agent</name>
    <dbReference type="NCBI Taxonomy" id="112090"/>
    <lineage>
        <taxon>Eukaryota</taxon>
        <taxon>Sar</taxon>
        <taxon>Stramenopiles</taxon>
        <taxon>Oomycota</taxon>
        <taxon>Saprolegniomycetes</taxon>
        <taxon>Saprolegniales</taxon>
        <taxon>Verrucalvaceae</taxon>
        <taxon>Aphanomyces</taxon>
    </lineage>
</organism>
<gene>
    <name evidence="1" type="ORF">AaE_000405</name>
</gene>
<dbReference type="VEuPathDB" id="FungiDB:H257_14911"/>
<dbReference type="AlphaFoldDB" id="A0A6A5AZ54"/>
<evidence type="ECO:0000313" key="1">
    <source>
        <dbReference type="EMBL" id="KAF0775895.1"/>
    </source>
</evidence>
<name>A0A6A5AZ54_APHAT</name>
<dbReference type="Proteomes" id="UP000469452">
    <property type="component" value="Unassembled WGS sequence"/>
</dbReference>
<proteinExistence type="predicted"/>
<dbReference type="VEuPathDB" id="FungiDB:H257_19055"/>
<comment type="caution">
    <text evidence="1">The sequence shown here is derived from an EMBL/GenBank/DDBJ whole genome shotgun (WGS) entry which is preliminary data.</text>
</comment>
<evidence type="ECO:0000313" key="2">
    <source>
        <dbReference type="Proteomes" id="UP000469452"/>
    </source>
</evidence>